<protein>
    <submittedName>
        <fullName evidence="7">NUDIX hydrolase</fullName>
    </submittedName>
</protein>
<accession>A0A3A4B5X9</accession>
<organism evidence="7 8">
    <name type="scientific">Bailinhaonella thermotolerans</name>
    <dbReference type="NCBI Taxonomy" id="1070861"/>
    <lineage>
        <taxon>Bacteria</taxon>
        <taxon>Bacillati</taxon>
        <taxon>Actinomycetota</taxon>
        <taxon>Actinomycetes</taxon>
        <taxon>Streptosporangiales</taxon>
        <taxon>Streptosporangiaceae</taxon>
        <taxon>Bailinhaonella</taxon>
    </lineage>
</organism>
<evidence type="ECO:0000256" key="4">
    <source>
        <dbReference type="ARBA" id="ARBA00022842"/>
    </source>
</evidence>
<keyword evidence="3 5" id="KW-0378">Hydrolase</keyword>
<dbReference type="InterPro" id="IPR020476">
    <property type="entry name" value="Nudix_hydrolase"/>
</dbReference>
<dbReference type="InterPro" id="IPR020084">
    <property type="entry name" value="NUDIX_hydrolase_CS"/>
</dbReference>
<dbReference type="InterPro" id="IPR000086">
    <property type="entry name" value="NUDIX_hydrolase_dom"/>
</dbReference>
<dbReference type="PRINTS" id="PR00502">
    <property type="entry name" value="NUDIXFAMILY"/>
</dbReference>
<evidence type="ECO:0000256" key="3">
    <source>
        <dbReference type="ARBA" id="ARBA00022801"/>
    </source>
</evidence>
<evidence type="ECO:0000313" key="8">
    <source>
        <dbReference type="Proteomes" id="UP000265768"/>
    </source>
</evidence>
<dbReference type="PANTHER" id="PTHR43046:SF12">
    <property type="entry name" value="GDP-MANNOSE MANNOSYL HYDROLASE"/>
    <property type="match status" value="1"/>
</dbReference>
<keyword evidence="8" id="KW-1185">Reference proteome</keyword>
<comment type="cofactor">
    <cofactor evidence="1">
        <name>Mg(2+)</name>
        <dbReference type="ChEBI" id="CHEBI:18420"/>
    </cofactor>
</comment>
<dbReference type="EMBL" id="QZEY01000003">
    <property type="protein sequence ID" value="RJL33451.1"/>
    <property type="molecule type" value="Genomic_DNA"/>
</dbReference>
<keyword evidence="4" id="KW-0460">Magnesium</keyword>
<feature type="domain" description="Nudix hydrolase" evidence="6">
    <location>
        <begin position="11"/>
        <end position="140"/>
    </location>
</feature>
<evidence type="ECO:0000259" key="6">
    <source>
        <dbReference type="PROSITE" id="PS51462"/>
    </source>
</evidence>
<evidence type="ECO:0000256" key="5">
    <source>
        <dbReference type="RuleBase" id="RU003476"/>
    </source>
</evidence>
<comment type="similarity">
    <text evidence="2 5">Belongs to the Nudix hydrolase family.</text>
</comment>
<dbReference type="GO" id="GO:0016787">
    <property type="term" value="F:hydrolase activity"/>
    <property type="evidence" value="ECO:0007669"/>
    <property type="project" value="UniProtKB-KW"/>
</dbReference>
<dbReference type="PANTHER" id="PTHR43046">
    <property type="entry name" value="GDP-MANNOSE MANNOSYL HYDROLASE"/>
    <property type="match status" value="1"/>
</dbReference>
<dbReference type="InterPro" id="IPR015797">
    <property type="entry name" value="NUDIX_hydrolase-like_dom_sf"/>
</dbReference>
<dbReference type="AlphaFoldDB" id="A0A3A4B5X9"/>
<dbReference type="Gene3D" id="3.90.79.10">
    <property type="entry name" value="Nucleoside Triphosphate Pyrophosphohydrolase"/>
    <property type="match status" value="1"/>
</dbReference>
<evidence type="ECO:0000313" key="7">
    <source>
        <dbReference type="EMBL" id="RJL33451.1"/>
    </source>
</evidence>
<proteinExistence type="inferred from homology"/>
<dbReference type="SUPFAM" id="SSF55811">
    <property type="entry name" value="Nudix"/>
    <property type="match status" value="1"/>
</dbReference>
<evidence type="ECO:0000256" key="2">
    <source>
        <dbReference type="ARBA" id="ARBA00005582"/>
    </source>
</evidence>
<dbReference type="Proteomes" id="UP000265768">
    <property type="component" value="Unassembled WGS sequence"/>
</dbReference>
<dbReference type="Pfam" id="PF00293">
    <property type="entry name" value="NUDIX"/>
    <property type="match status" value="1"/>
</dbReference>
<evidence type="ECO:0000256" key="1">
    <source>
        <dbReference type="ARBA" id="ARBA00001946"/>
    </source>
</evidence>
<dbReference type="PROSITE" id="PS51462">
    <property type="entry name" value="NUDIX"/>
    <property type="match status" value="1"/>
</dbReference>
<dbReference type="PROSITE" id="PS00893">
    <property type="entry name" value="NUDIX_BOX"/>
    <property type="match status" value="1"/>
</dbReference>
<sequence length="153" mass="16905">MSQAEWFASLPTFYATAALLFTDPGDRVLLVKPNYRDHWNLPGGIMEADEAPHECAVREAAEEIGVTATAGELLVVDWLAAEGDRPRATISYIFDGGVVPGLDGLRLQAEELDDARFWTWEEAEAQMWARTAARIPAARTARDTGRTVYLPAR</sequence>
<reference evidence="7 8" key="1">
    <citation type="submission" date="2018-09" db="EMBL/GenBank/DDBJ databases">
        <title>YIM 75507 draft genome.</title>
        <authorList>
            <person name="Tang S."/>
            <person name="Feng Y."/>
        </authorList>
    </citation>
    <scope>NUCLEOTIDE SEQUENCE [LARGE SCALE GENOMIC DNA]</scope>
    <source>
        <strain evidence="7 8">YIM 75507</strain>
    </source>
</reference>
<comment type="caution">
    <text evidence="7">The sequence shown here is derived from an EMBL/GenBank/DDBJ whole genome shotgun (WGS) entry which is preliminary data.</text>
</comment>
<name>A0A3A4B5X9_9ACTN</name>
<dbReference type="OrthoDB" id="4247482at2"/>
<gene>
    <name evidence="7" type="ORF">D5H75_11750</name>
</gene>
<dbReference type="CDD" id="cd18876">
    <property type="entry name" value="NUDIX_Hydrolase"/>
    <property type="match status" value="1"/>
</dbReference>